<feature type="domain" description="Peptidase M1 membrane alanine aminopeptidase" evidence="14">
    <location>
        <begin position="275"/>
        <end position="456"/>
    </location>
</feature>
<evidence type="ECO:0000313" key="16">
    <source>
        <dbReference type="EMBL" id="GIJ53259.1"/>
    </source>
</evidence>
<comment type="caution">
    <text evidence="16">The sequence shown here is derived from an EMBL/GenBank/DDBJ whole genome shotgun (WGS) entry which is preliminary data.</text>
</comment>
<evidence type="ECO:0000256" key="5">
    <source>
        <dbReference type="ARBA" id="ARBA00015611"/>
    </source>
</evidence>
<feature type="domain" description="Aminopeptidase N-like N-terminal" evidence="15">
    <location>
        <begin position="48"/>
        <end position="219"/>
    </location>
</feature>
<feature type="signal peptide" evidence="13">
    <location>
        <begin position="1"/>
        <end position="23"/>
    </location>
</feature>
<protein>
    <recommendedName>
        <fullName evidence="5">Aminopeptidase N</fullName>
        <ecNumber evidence="4">3.4.11.2</ecNumber>
    </recommendedName>
    <alternativeName>
        <fullName evidence="11">Alanine aminopeptidase</fullName>
    </alternativeName>
    <alternativeName>
        <fullName evidence="12">Lysyl aminopeptidase</fullName>
    </alternativeName>
</protein>
<dbReference type="GO" id="GO:0016285">
    <property type="term" value="F:alanyl aminopeptidase activity"/>
    <property type="evidence" value="ECO:0007669"/>
    <property type="project" value="UniProtKB-EC"/>
</dbReference>
<comment type="catalytic activity">
    <reaction evidence="1">
        <text>Release of an N-terminal amino acid, Xaa-|-Yaa- from a peptide, amide or arylamide. Xaa is preferably Ala, but may be most amino acids including Pro (slow action). When a terminal hydrophobic residue is followed by a prolyl residue, the two may be released as an intact Xaa-Pro dipeptide.</text>
        <dbReference type="EC" id="3.4.11.2"/>
    </reaction>
</comment>
<evidence type="ECO:0000256" key="2">
    <source>
        <dbReference type="ARBA" id="ARBA00001947"/>
    </source>
</evidence>
<evidence type="ECO:0000259" key="14">
    <source>
        <dbReference type="Pfam" id="PF01433"/>
    </source>
</evidence>
<keyword evidence="9" id="KW-0862">Zinc</keyword>
<dbReference type="Pfam" id="PF17900">
    <property type="entry name" value="Peptidase_M1_N"/>
    <property type="match status" value="1"/>
</dbReference>
<dbReference type="EMBL" id="BOPG01000005">
    <property type="protein sequence ID" value="GIJ53259.1"/>
    <property type="molecule type" value="Genomic_DNA"/>
</dbReference>
<proteinExistence type="inferred from homology"/>
<dbReference type="Proteomes" id="UP000612585">
    <property type="component" value="Unassembled WGS sequence"/>
</dbReference>
<evidence type="ECO:0000256" key="10">
    <source>
        <dbReference type="ARBA" id="ARBA00023049"/>
    </source>
</evidence>
<dbReference type="PANTHER" id="PTHR11533:SF297">
    <property type="entry name" value="AMINOPEPTIDASE N"/>
    <property type="match status" value="1"/>
</dbReference>
<accession>A0A8J4DWV4</accession>
<name>A0A8J4DWV4_9ACTN</name>
<dbReference type="InterPro" id="IPR042097">
    <property type="entry name" value="Aminopeptidase_N-like_N_sf"/>
</dbReference>
<dbReference type="CDD" id="cd09603">
    <property type="entry name" value="M1_APN_like"/>
    <property type="match status" value="1"/>
</dbReference>
<dbReference type="GO" id="GO:0008270">
    <property type="term" value="F:zinc ion binding"/>
    <property type="evidence" value="ECO:0007669"/>
    <property type="project" value="InterPro"/>
</dbReference>
<feature type="chain" id="PRO_5035153616" description="Aminopeptidase N" evidence="13">
    <location>
        <begin position="24"/>
        <end position="507"/>
    </location>
</feature>
<comment type="cofactor">
    <cofactor evidence="2">
        <name>Zn(2+)</name>
        <dbReference type="ChEBI" id="CHEBI:29105"/>
    </cofactor>
</comment>
<dbReference type="PRINTS" id="PR00756">
    <property type="entry name" value="ALADIPTASE"/>
</dbReference>
<sequence>MRRAIVAVTAALAVVLAGTPAQAAPAPGAPGIGDSYFPDYGNGGYDVSHYDIRVRYYPGSDVLTGTTTILARATEDLSSFNLDFVLNVTSIKVNGWTATYARQGDHEVVVTAPRPITRNQYLTIVVQYEGVPSEVVAAGYTAWTKTADGALAIGQPEIAWWWYPSNDHPRDKATFDISVLVPDGVEVLSNGVMPRAPRAEIPGWTRWSWRSARPMATYLAFMAIGQYEIVQDVAPNGQQVINAYSENLGEFAESARASVQRTSEVVDWEQGVFGPYPFEAQGGVVVAPQTIGFALENQTRSTYAAEFFRRGSDPYVVVHENAHQWFGDSVAVDTWQNIWLNEGFASYAEWLWSEETGEGTADELFEFYYNLYPATSSFWTVKPGDPGPPNIFHPAVYDRGAMAVHQIRLAIGDNAFFALLKAWTAARKDSVGNIAQFQALAEAISGRDLDAVFTTWLYTPSKPTLGLAGAASARSAAAGARAGVTAEPKSYQKINAVHQDLAAAKGR</sequence>
<evidence type="ECO:0000256" key="7">
    <source>
        <dbReference type="ARBA" id="ARBA00022723"/>
    </source>
</evidence>
<keyword evidence="7" id="KW-0479">Metal-binding</keyword>
<evidence type="ECO:0000256" key="6">
    <source>
        <dbReference type="ARBA" id="ARBA00022670"/>
    </source>
</evidence>
<organism evidence="16 17">
    <name type="scientific">Virgisporangium aurantiacum</name>
    <dbReference type="NCBI Taxonomy" id="175570"/>
    <lineage>
        <taxon>Bacteria</taxon>
        <taxon>Bacillati</taxon>
        <taxon>Actinomycetota</taxon>
        <taxon>Actinomycetes</taxon>
        <taxon>Micromonosporales</taxon>
        <taxon>Micromonosporaceae</taxon>
        <taxon>Virgisporangium</taxon>
    </lineage>
</organism>
<dbReference type="InterPro" id="IPR001930">
    <property type="entry name" value="Peptidase_M1"/>
</dbReference>
<dbReference type="GO" id="GO:0008237">
    <property type="term" value="F:metallopeptidase activity"/>
    <property type="evidence" value="ECO:0007669"/>
    <property type="project" value="UniProtKB-KW"/>
</dbReference>
<dbReference type="EC" id="3.4.11.2" evidence="4"/>
<dbReference type="Pfam" id="PF01433">
    <property type="entry name" value="Peptidase_M1"/>
    <property type="match status" value="1"/>
</dbReference>
<evidence type="ECO:0000256" key="1">
    <source>
        <dbReference type="ARBA" id="ARBA00000098"/>
    </source>
</evidence>
<comment type="similarity">
    <text evidence="3">Belongs to the peptidase M1 family.</text>
</comment>
<dbReference type="SUPFAM" id="SSF55486">
    <property type="entry name" value="Metalloproteases ('zincins'), catalytic domain"/>
    <property type="match status" value="1"/>
</dbReference>
<evidence type="ECO:0000256" key="8">
    <source>
        <dbReference type="ARBA" id="ARBA00022801"/>
    </source>
</evidence>
<dbReference type="PANTHER" id="PTHR11533">
    <property type="entry name" value="PROTEASE M1 ZINC METALLOPROTEASE"/>
    <property type="match status" value="1"/>
</dbReference>
<evidence type="ECO:0000256" key="9">
    <source>
        <dbReference type="ARBA" id="ARBA00022833"/>
    </source>
</evidence>
<evidence type="ECO:0000256" key="3">
    <source>
        <dbReference type="ARBA" id="ARBA00010136"/>
    </source>
</evidence>
<keyword evidence="6" id="KW-0645">Protease</keyword>
<evidence type="ECO:0000256" key="4">
    <source>
        <dbReference type="ARBA" id="ARBA00012564"/>
    </source>
</evidence>
<dbReference type="InterPro" id="IPR014782">
    <property type="entry name" value="Peptidase_M1_dom"/>
</dbReference>
<dbReference type="SUPFAM" id="SSF63737">
    <property type="entry name" value="Leukotriene A4 hydrolase N-terminal domain"/>
    <property type="match status" value="1"/>
</dbReference>
<evidence type="ECO:0000256" key="11">
    <source>
        <dbReference type="ARBA" id="ARBA00029811"/>
    </source>
</evidence>
<gene>
    <name evidence="16" type="ORF">Vau01_007750</name>
</gene>
<dbReference type="InterPro" id="IPR050344">
    <property type="entry name" value="Peptidase_M1_aminopeptidases"/>
</dbReference>
<evidence type="ECO:0000256" key="13">
    <source>
        <dbReference type="SAM" id="SignalP"/>
    </source>
</evidence>
<evidence type="ECO:0000259" key="15">
    <source>
        <dbReference type="Pfam" id="PF17900"/>
    </source>
</evidence>
<keyword evidence="8" id="KW-0378">Hydrolase</keyword>
<dbReference type="AlphaFoldDB" id="A0A8J4DWV4"/>
<dbReference type="InterPro" id="IPR027268">
    <property type="entry name" value="Peptidase_M4/M1_CTD_sf"/>
</dbReference>
<evidence type="ECO:0000313" key="17">
    <source>
        <dbReference type="Proteomes" id="UP000612585"/>
    </source>
</evidence>
<evidence type="ECO:0000256" key="12">
    <source>
        <dbReference type="ARBA" id="ARBA00031533"/>
    </source>
</evidence>
<dbReference type="Gene3D" id="2.60.40.1730">
    <property type="entry name" value="tricorn interacting facor f3 domain"/>
    <property type="match status" value="1"/>
</dbReference>
<keyword evidence="17" id="KW-1185">Reference proteome</keyword>
<dbReference type="InterPro" id="IPR045357">
    <property type="entry name" value="Aminopeptidase_N-like_N"/>
</dbReference>
<keyword evidence="13" id="KW-0732">Signal</keyword>
<dbReference type="GO" id="GO:0006508">
    <property type="term" value="P:proteolysis"/>
    <property type="evidence" value="ECO:0007669"/>
    <property type="project" value="UniProtKB-KW"/>
</dbReference>
<dbReference type="Gene3D" id="1.10.390.10">
    <property type="entry name" value="Neutral Protease Domain 2"/>
    <property type="match status" value="1"/>
</dbReference>
<keyword evidence="10" id="KW-0482">Metalloprotease</keyword>
<reference evidence="16" key="1">
    <citation type="submission" date="2021-01" db="EMBL/GenBank/DDBJ databases">
        <title>Whole genome shotgun sequence of Virgisporangium aurantiacum NBRC 16421.</title>
        <authorList>
            <person name="Komaki H."/>
            <person name="Tamura T."/>
        </authorList>
    </citation>
    <scope>NUCLEOTIDE SEQUENCE</scope>
    <source>
        <strain evidence="16">NBRC 16421</strain>
    </source>
</reference>